<dbReference type="Proteomes" id="UP001652628">
    <property type="component" value="Chromosome X"/>
</dbReference>
<evidence type="ECO:0000256" key="1">
    <source>
        <dbReference type="SAM" id="MobiDB-lite"/>
    </source>
</evidence>
<dbReference type="GeneID" id="108005257"/>
<dbReference type="RefSeq" id="XP_016923937.2">
    <property type="nucleotide sequence ID" value="XM_017068448.4"/>
</dbReference>
<gene>
    <name evidence="3" type="primary">LOC108005257</name>
</gene>
<keyword evidence="2" id="KW-1185">Reference proteome</keyword>
<protein>
    <submittedName>
        <fullName evidence="3">Protein maelstrom-like</fullName>
    </submittedName>
</protein>
<sequence length="120" mass="13859">MRFVTEWENNKFEDLEMAIEQAVAHCDVIWKVMSTQERGSYNSGAKDAVVIKRNNRMERHESYGQPVSQVQQAKRKVDDSENHMKRMLMDAQKSQDLEDVRAFETPMSMCPPSSQPSSTC</sequence>
<feature type="region of interest" description="Disordered" evidence="1">
    <location>
        <begin position="56"/>
        <end position="80"/>
    </location>
</feature>
<name>A0AB39YXI3_DROSZ</name>
<dbReference type="AlphaFoldDB" id="A0AB39YXI3"/>
<evidence type="ECO:0000313" key="2">
    <source>
        <dbReference type="Proteomes" id="UP001652628"/>
    </source>
</evidence>
<organism evidence="2 3">
    <name type="scientific">Drosophila suzukii</name>
    <name type="common">Spotted-wing drosophila fruit fly</name>
    <dbReference type="NCBI Taxonomy" id="28584"/>
    <lineage>
        <taxon>Eukaryota</taxon>
        <taxon>Metazoa</taxon>
        <taxon>Ecdysozoa</taxon>
        <taxon>Arthropoda</taxon>
        <taxon>Hexapoda</taxon>
        <taxon>Insecta</taxon>
        <taxon>Pterygota</taxon>
        <taxon>Neoptera</taxon>
        <taxon>Endopterygota</taxon>
        <taxon>Diptera</taxon>
        <taxon>Brachycera</taxon>
        <taxon>Muscomorpha</taxon>
        <taxon>Ephydroidea</taxon>
        <taxon>Drosophilidae</taxon>
        <taxon>Drosophila</taxon>
        <taxon>Sophophora</taxon>
    </lineage>
</organism>
<evidence type="ECO:0000313" key="3">
    <source>
        <dbReference type="RefSeq" id="XP_016923937.2"/>
    </source>
</evidence>
<reference evidence="3" key="1">
    <citation type="submission" date="2025-08" db="UniProtKB">
        <authorList>
            <consortium name="RefSeq"/>
        </authorList>
    </citation>
    <scope>IDENTIFICATION</scope>
</reference>
<accession>A0AB39YXI3</accession>
<proteinExistence type="predicted"/>